<feature type="transmembrane region" description="Helical" evidence="7">
    <location>
        <begin position="53"/>
        <end position="72"/>
    </location>
</feature>
<dbReference type="InterPro" id="IPR004089">
    <property type="entry name" value="MCPsignal_dom"/>
</dbReference>
<keyword evidence="7" id="KW-0812">Transmembrane</keyword>
<evidence type="ECO:0000256" key="7">
    <source>
        <dbReference type="SAM" id="Phobius"/>
    </source>
</evidence>
<dbReference type="PRINTS" id="PR00260">
    <property type="entry name" value="CHEMTRNSDUCR"/>
</dbReference>
<comment type="subcellular location">
    <subcellularLocation>
        <location evidence="1">Cell membrane</location>
    </subcellularLocation>
</comment>
<feature type="domain" description="Methyl-accepting transducer" evidence="8">
    <location>
        <begin position="142"/>
        <end position="378"/>
    </location>
</feature>
<dbReference type="CDD" id="cd06225">
    <property type="entry name" value="HAMP"/>
    <property type="match status" value="1"/>
</dbReference>
<dbReference type="PATRIC" id="fig|1348973.3.peg.2792"/>
<dbReference type="InterPro" id="IPR004090">
    <property type="entry name" value="Chemotax_Me-accpt_rcpt"/>
</dbReference>
<dbReference type="PANTHER" id="PTHR32089:SF112">
    <property type="entry name" value="LYSOZYME-LIKE PROTEIN-RELATED"/>
    <property type="match status" value="1"/>
</dbReference>
<dbReference type="GO" id="GO:0007165">
    <property type="term" value="P:signal transduction"/>
    <property type="evidence" value="ECO:0007669"/>
    <property type="project" value="UniProtKB-KW"/>
</dbReference>
<keyword evidence="4 6" id="KW-0807">Transducer</keyword>
<feature type="transmembrane region" description="Helical" evidence="7">
    <location>
        <begin position="12"/>
        <end position="33"/>
    </location>
</feature>
<evidence type="ECO:0000256" key="2">
    <source>
        <dbReference type="ARBA" id="ARBA00022475"/>
    </source>
</evidence>
<evidence type="ECO:0000256" key="3">
    <source>
        <dbReference type="ARBA" id="ARBA00023136"/>
    </source>
</evidence>
<feature type="domain" description="HAMP" evidence="9">
    <location>
        <begin position="70"/>
        <end position="123"/>
    </location>
</feature>
<evidence type="ECO:0000259" key="9">
    <source>
        <dbReference type="PROSITE" id="PS50885"/>
    </source>
</evidence>
<comment type="similarity">
    <text evidence="5">Belongs to the methyl-accepting chemotaxis (MCP) protein family.</text>
</comment>
<keyword evidence="2" id="KW-1003">Cell membrane</keyword>
<dbReference type="Gene3D" id="1.10.287.950">
    <property type="entry name" value="Methyl-accepting chemotaxis protein"/>
    <property type="match status" value="1"/>
</dbReference>
<dbReference type="CDD" id="cd11386">
    <property type="entry name" value="MCP_signal"/>
    <property type="match status" value="1"/>
</dbReference>
<dbReference type="GO" id="GO:0005886">
    <property type="term" value="C:plasma membrane"/>
    <property type="evidence" value="ECO:0007669"/>
    <property type="project" value="UniProtKB-SubCell"/>
</dbReference>
<reference evidence="10 11" key="1">
    <citation type="submission" date="2014-04" db="EMBL/GenBank/DDBJ databases">
        <title>Draft genome sequence of Bacillus azotoformans MEV2011, a (co-) denitrifying strain unable to grow in the presence of oxygen.</title>
        <authorList>
            <person name="Nielsen M."/>
            <person name="Schreiber L."/>
            <person name="Finster K."/>
            <person name="Schramm A."/>
        </authorList>
    </citation>
    <scope>NUCLEOTIDE SEQUENCE [LARGE SCALE GENOMIC DNA]</scope>
    <source>
        <strain evidence="10 11">MEV2011</strain>
    </source>
</reference>
<accession>A0A072NJH1</accession>
<organism evidence="10 11">
    <name type="scientific">Schinkia azotoformans MEV2011</name>
    <dbReference type="NCBI Taxonomy" id="1348973"/>
    <lineage>
        <taxon>Bacteria</taxon>
        <taxon>Bacillati</taxon>
        <taxon>Bacillota</taxon>
        <taxon>Bacilli</taxon>
        <taxon>Bacillales</taxon>
        <taxon>Bacillaceae</taxon>
        <taxon>Calidifontibacillus/Schinkia group</taxon>
        <taxon>Schinkia</taxon>
    </lineage>
</organism>
<evidence type="ECO:0000256" key="4">
    <source>
        <dbReference type="ARBA" id="ARBA00023224"/>
    </source>
</evidence>
<dbReference type="PROSITE" id="PS50885">
    <property type="entry name" value="HAMP"/>
    <property type="match status" value="1"/>
</dbReference>
<dbReference type="PROSITE" id="PS50111">
    <property type="entry name" value="CHEMOTAXIS_TRANSDUC_2"/>
    <property type="match status" value="1"/>
</dbReference>
<keyword evidence="7" id="KW-1133">Transmembrane helix</keyword>
<dbReference type="SMART" id="SM00283">
    <property type="entry name" value="MA"/>
    <property type="match status" value="1"/>
</dbReference>
<dbReference type="AlphaFoldDB" id="A0A072NJH1"/>
<dbReference type="SMART" id="SM00304">
    <property type="entry name" value="HAMP"/>
    <property type="match status" value="1"/>
</dbReference>
<evidence type="ECO:0000259" key="8">
    <source>
        <dbReference type="PROSITE" id="PS50111"/>
    </source>
</evidence>
<dbReference type="OrthoDB" id="2513043at2"/>
<dbReference type="Proteomes" id="UP000027936">
    <property type="component" value="Unassembled WGS sequence"/>
</dbReference>
<comment type="caution">
    <text evidence="10">The sequence shown here is derived from an EMBL/GenBank/DDBJ whole genome shotgun (WGS) entry which is preliminary data.</text>
</comment>
<dbReference type="InterPro" id="IPR003660">
    <property type="entry name" value="HAMP_dom"/>
</dbReference>
<proteinExistence type="inferred from homology"/>
<dbReference type="SUPFAM" id="SSF58104">
    <property type="entry name" value="Methyl-accepting chemotaxis protein (MCP) signaling domain"/>
    <property type="match status" value="1"/>
</dbReference>
<evidence type="ECO:0000313" key="10">
    <source>
        <dbReference type="EMBL" id="KEF37854.1"/>
    </source>
</evidence>
<evidence type="ECO:0000256" key="5">
    <source>
        <dbReference type="ARBA" id="ARBA00029447"/>
    </source>
</evidence>
<evidence type="ECO:0000256" key="1">
    <source>
        <dbReference type="ARBA" id="ARBA00004236"/>
    </source>
</evidence>
<dbReference type="PANTHER" id="PTHR32089">
    <property type="entry name" value="METHYL-ACCEPTING CHEMOTAXIS PROTEIN MCPB"/>
    <property type="match status" value="1"/>
</dbReference>
<dbReference type="RefSeq" id="WP_051678223.1">
    <property type="nucleotide sequence ID" value="NZ_JJRY01000011.1"/>
</dbReference>
<evidence type="ECO:0000313" key="11">
    <source>
        <dbReference type="Proteomes" id="UP000027936"/>
    </source>
</evidence>
<sequence length="428" mass="46725">MRFTIRKKLMFSYLLLIFLFVASNFIVNSNLIAITNDSNQEIIESVRSSIDDFTYITIILGLTIALVTSYLIKKSINEFSIAIHAMADGDFSGDDIKIRRKDEFGELTESVNYMKKNLKNLISQVNETAKQVSTMSIQLYEGTEQTSVATKDIVTSIQTVTVNTEDQSSSVEETVKIVGDLVVQGQQINTNLKNATVAVNNASFISMEGNKAIQETIIQMNSIHSTVEHSALTIHELGELARHIGTIVQVITDIAAQTNLLALNAAIEAARAGEHGRGFSVVADEVRKLAEESASSGKQIAEYIQSIQQKIGSVVSSMEQGTKEVAIGIEVVHNAGQSFEKIQTSVQEVSGQIQEVVASVQQMTAGTDQMFRAVDVILNATERTVADTQSISASTEEQLAYVDEVTASSNQLSKTSIRLQELVSQFKV</sequence>
<keyword evidence="3 7" id="KW-0472">Membrane</keyword>
<dbReference type="EMBL" id="JJRY01000011">
    <property type="protein sequence ID" value="KEF37854.1"/>
    <property type="molecule type" value="Genomic_DNA"/>
</dbReference>
<gene>
    <name evidence="10" type="ORF">M670_02886</name>
</gene>
<dbReference type="Pfam" id="PF00672">
    <property type="entry name" value="HAMP"/>
    <property type="match status" value="1"/>
</dbReference>
<name>A0A072NJH1_SCHAZ</name>
<dbReference type="GO" id="GO:0006935">
    <property type="term" value="P:chemotaxis"/>
    <property type="evidence" value="ECO:0007669"/>
    <property type="project" value="InterPro"/>
</dbReference>
<protein>
    <submittedName>
        <fullName evidence="10">Methyl-accepting chemotaxis protein</fullName>
    </submittedName>
</protein>
<dbReference type="GO" id="GO:0004888">
    <property type="term" value="F:transmembrane signaling receptor activity"/>
    <property type="evidence" value="ECO:0007669"/>
    <property type="project" value="InterPro"/>
</dbReference>
<dbReference type="Pfam" id="PF00015">
    <property type="entry name" value="MCPsignal"/>
    <property type="match status" value="1"/>
</dbReference>
<evidence type="ECO:0000256" key="6">
    <source>
        <dbReference type="PROSITE-ProRule" id="PRU00284"/>
    </source>
</evidence>